<keyword evidence="2" id="KW-0812">Transmembrane</keyword>
<dbReference type="InterPro" id="IPR010652">
    <property type="entry name" value="DUF1232"/>
</dbReference>
<reference evidence="6 7" key="1">
    <citation type="journal article" date="2016" name="Nat. Commun.">
        <title>Thousands of microbial genomes shed light on interconnected biogeochemical processes in an aquifer system.</title>
        <authorList>
            <person name="Anantharaman K."/>
            <person name="Brown C.T."/>
            <person name="Hug L.A."/>
            <person name="Sharon I."/>
            <person name="Castelle C.J."/>
            <person name="Probst A.J."/>
            <person name="Thomas B.C."/>
            <person name="Singh A."/>
            <person name="Wilkins M.J."/>
            <person name="Karaoz U."/>
            <person name="Brodie E.L."/>
            <person name="Williams K.H."/>
            <person name="Hubbard S.S."/>
            <person name="Banfield J.F."/>
        </authorList>
    </citation>
    <scope>NUCLEOTIDE SEQUENCE [LARGE SCALE GENOMIC DNA]</scope>
    <source>
        <strain evidence="7">RIFCSPLOWO2_12_FULL_64_10</strain>
    </source>
</reference>
<feature type="domain" description="DUF1232" evidence="5">
    <location>
        <begin position="41"/>
        <end position="77"/>
    </location>
</feature>
<dbReference type="GO" id="GO:0012505">
    <property type="term" value="C:endomembrane system"/>
    <property type="evidence" value="ECO:0007669"/>
    <property type="project" value="UniProtKB-SubCell"/>
</dbReference>
<comment type="subcellular location">
    <subcellularLocation>
        <location evidence="1">Endomembrane system</location>
        <topology evidence="1">Multi-pass membrane protein</topology>
    </subcellularLocation>
</comment>
<sequence length="103" mass="11333">MPLRPTPLLPFTALRLLSHPLKYARLTLRLLMDRRVPLRLKALLVGAVAYVLSPIDVAPEILIPLLGVADDVAILLLAVHTLLTRAPRQVVEEHALAIARIGK</sequence>
<evidence type="ECO:0000256" key="4">
    <source>
        <dbReference type="ARBA" id="ARBA00023136"/>
    </source>
</evidence>
<organism evidence="6 7">
    <name type="scientific">Handelsmanbacteria sp. (strain RIFCSPLOWO2_12_FULL_64_10)</name>
    <dbReference type="NCBI Taxonomy" id="1817868"/>
    <lineage>
        <taxon>Bacteria</taxon>
        <taxon>Candidatus Handelsmaniibacteriota</taxon>
    </lineage>
</organism>
<evidence type="ECO:0000256" key="1">
    <source>
        <dbReference type="ARBA" id="ARBA00004127"/>
    </source>
</evidence>
<dbReference type="Proteomes" id="UP000178606">
    <property type="component" value="Unassembled WGS sequence"/>
</dbReference>
<keyword evidence="4" id="KW-0472">Membrane</keyword>
<keyword evidence="3" id="KW-1133">Transmembrane helix</keyword>
<accession>A0A1F6C9N1</accession>
<dbReference type="EMBL" id="MFKF01000360">
    <property type="protein sequence ID" value="OGG45879.1"/>
    <property type="molecule type" value="Genomic_DNA"/>
</dbReference>
<dbReference type="AlphaFoldDB" id="A0A1F6C9N1"/>
<protein>
    <recommendedName>
        <fullName evidence="5">DUF1232 domain-containing protein</fullName>
    </recommendedName>
</protein>
<name>A0A1F6C9N1_HANXR</name>
<evidence type="ECO:0000313" key="7">
    <source>
        <dbReference type="Proteomes" id="UP000178606"/>
    </source>
</evidence>
<proteinExistence type="predicted"/>
<comment type="caution">
    <text evidence="6">The sequence shown here is derived from an EMBL/GenBank/DDBJ whole genome shotgun (WGS) entry which is preliminary data.</text>
</comment>
<evidence type="ECO:0000256" key="3">
    <source>
        <dbReference type="ARBA" id="ARBA00022989"/>
    </source>
</evidence>
<gene>
    <name evidence="6" type="ORF">A3F84_17140</name>
</gene>
<evidence type="ECO:0000259" key="5">
    <source>
        <dbReference type="Pfam" id="PF06803"/>
    </source>
</evidence>
<dbReference type="Pfam" id="PF06803">
    <property type="entry name" value="DUF1232"/>
    <property type="match status" value="1"/>
</dbReference>
<evidence type="ECO:0000256" key="2">
    <source>
        <dbReference type="ARBA" id="ARBA00022692"/>
    </source>
</evidence>
<evidence type="ECO:0000313" key="6">
    <source>
        <dbReference type="EMBL" id="OGG45879.1"/>
    </source>
</evidence>